<dbReference type="Proteomes" id="UP000290975">
    <property type="component" value="Unassembled WGS sequence"/>
</dbReference>
<evidence type="ECO:0000313" key="1">
    <source>
        <dbReference type="EMBL" id="GBH32719.1"/>
    </source>
</evidence>
<accession>A0A401J7T4</accession>
<gene>
    <name evidence="1" type="ORF">MBESOW_P3950</name>
</gene>
<comment type="caution">
    <text evidence="1">The sequence shown here is derived from an EMBL/GenBank/DDBJ whole genome shotgun (WGS) entry which is preliminary data.</text>
</comment>
<reference evidence="1 2" key="1">
    <citation type="submission" date="2014-12" db="EMBL/GenBank/DDBJ databases">
        <title>Whole genome sequencing of Sphingobium xenophagum OW59.</title>
        <authorList>
            <person name="Ohta Y."/>
            <person name="Nishi S."/>
            <person name="Hatada Y."/>
        </authorList>
    </citation>
    <scope>NUCLEOTIDE SEQUENCE [LARGE SCALE GENOMIC DNA]</scope>
    <source>
        <strain evidence="1 2">OW59</strain>
    </source>
</reference>
<protein>
    <submittedName>
        <fullName evidence="1">Uncharacterized protein</fullName>
    </submittedName>
</protein>
<dbReference type="AlphaFoldDB" id="A0A401J7T4"/>
<dbReference type="EMBL" id="BBQY01000043">
    <property type="protein sequence ID" value="GBH32719.1"/>
    <property type="molecule type" value="Genomic_DNA"/>
</dbReference>
<organism evidence="1 2">
    <name type="scientific">Sphingobium xenophagum</name>
    <dbReference type="NCBI Taxonomy" id="121428"/>
    <lineage>
        <taxon>Bacteria</taxon>
        <taxon>Pseudomonadati</taxon>
        <taxon>Pseudomonadota</taxon>
        <taxon>Alphaproteobacteria</taxon>
        <taxon>Sphingomonadales</taxon>
        <taxon>Sphingomonadaceae</taxon>
        <taxon>Sphingobium</taxon>
    </lineage>
</organism>
<name>A0A401J7T4_SPHXE</name>
<sequence>MIGLSPIHAIRAAISAEDSQMPKNRQTFHDPLDELPPVTIEILKGDLLRFTQVDRDGRTNVVTFSDRLAVRRGVFDAASLKAEGLRAEA</sequence>
<keyword evidence="2" id="KW-1185">Reference proteome</keyword>
<proteinExistence type="predicted"/>
<evidence type="ECO:0000313" key="2">
    <source>
        <dbReference type="Proteomes" id="UP000290975"/>
    </source>
</evidence>